<feature type="compositionally biased region" description="Basic residues" evidence="1">
    <location>
        <begin position="9"/>
        <end position="28"/>
    </location>
</feature>
<evidence type="ECO:0000313" key="2">
    <source>
        <dbReference type="Proteomes" id="UP001652661"/>
    </source>
</evidence>
<feature type="region of interest" description="Disordered" evidence="1">
    <location>
        <begin position="134"/>
        <end position="155"/>
    </location>
</feature>
<feature type="compositionally biased region" description="Acidic residues" evidence="1">
    <location>
        <begin position="101"/>
        <end position="119"/>
    </location>
</feature>
<evidence type="ECO:0000256" key="1">
    <source>
        <dbReference type="SAM" id="MobiDB-lite"/>
    </source>
</evidence>
<feature type="region of interest" description="Disordered" evidence="1">
    <location>
        <begin position="1"/>
        <end position="53"/>
    </location>
</feature>
<gene>
    <name evidence="3" type="primary">LOC108074283</name>
</gene>
<dbReference type="AlphaFoldDB" id="A0A6P4I0T6"/>
<dbReference type="Proteomes" id="UP001652661">
    <property type="component" value="Chromosome 2L"/>
</dbReference>
<organism evidence="2 3">
    <name type="scientific">Drosophila kikkawai</name>
    <name type="common">Fruit fly</name>
    <dbReference type="NCBI Taxonomy" id="30033"/>
    <lineage>
        <taxon>Eukaryota</taxon>
        <taxon>Metazoa</taxon>
        <taxon>Ecdysozoa</taxon>
        <taxon>Arthropoda</taxon>
        <taxon>Hexapoda</taxon>
        <taxon>Insecta</taxon>
        <taxon>Pterygota</taxon>
        <taxon>Neoptera</taxon>
        <taxon>Endopterygota</taxon>
        <taxon>Diptera</taxon>
        <taxon>Brachycera</taxon>
        <taxon>Muscomorpha</taxon>
        <taxon>Ephydroidea</taxon>
        <taxon>Drosophilidae</taxon>
        <taxon>Drosophila</taxon>
        <taxon>Sophophora</taxon>
    </lineage>
</organism>
<dbReference type="GeneID" id="108074283"/>
<reference evidence="3" key="2">
    <citation type="submission" date="2025-08" db="UniProtKB">
        <authorList>
            <consortium name="RefSeq"/>
        </authorList>
    </citation>
    <scope>IDENTIFICATION</scope>
    <source>
        <strain evidence="3">14028-0561.14</strain>
        <tissue evidence="3">Whole fly</tissue>
    </source>
</reference>
<dbReference type="RefSeq" id="XP_017021745.1">
    <property type="nucleotide sequence ID" value="XM_017166256.3"/>
</dbReference>
<reference evidence="2" key="1">
    <citation type="submission" date="2025-05" db="UniProtKB">
        <authorList>
            <consortium name="RefSeq"/>
        </authorList>
    </citation>
    <scope>NUCLEOTIDE SEQUENCE [LARGE SCALE GENOMIC DNA]</scope>
    <source>
        <strain evidence="2">14028-0561.14</strain>
    </source>
</reference>
<keyword evidence="2" id="KW-1185">Reference proteome</keyword>
<dbReference type="OrthoDB" id="7872824at2759"/>
<proteinExistence type="predicted"/>
<name>A0A6P4I0T6_DROKI</name>
<sequence length="155" mass="18427">MQEQEAMTRKRGRTRNRSKQRNRRRGCRQRREGKPPQQQLQRPPQPTAREQWARGAEMCIQTSRSLFEWHHNQVMSLCQGLRQQEATLGTQHCLDYVYESSSEEDEQEEELEQDPEPIDEGYLKFLEVTIKHQEELRRRRADTTTAGSDELSDKN</sequence>
<protein>
    <submittedName>
        <fullName evidence="3">Uncharacterized protein</fullName>
    </submittedName>
</protein>
<evidence type="ECO:0000313" key="3">
    <source>
        <dbReference type="RefSeq" id="XP_017021745.1"/>
    </source>
</evidence>
<accession>A0A6P4I0T6</accession>
<feature type="region of interest" description="Disordered" evidence="1">
    <location>
        <begin position="99"/>
        <end position="119"/>
    </location>
</feature>